<feature type="compositionally biased region" description="Acidic residues" evidence="5">
    <location>
        <begin position="167"/>
        <end position="177"/>
    </location>
</feature>
<dbReference type="PANTHER" id="PTHR12550">
    <property type="entry name" value="HEPATOMA-DERIVED GROWTH FACTOR-RELATED"/>
    <property type="match status" value="1"/>
</dbReference>
<dbReference type="InterPro" id="IPR021567">
    <property type="entry name" value="LEDGF_IBD"/>
</dbReference>
<proteinExistence type="inferred from homology"/>
<evidence type="ECO:0000313" key="9">
    <source>
        <dbReference type="Proteomes" id="UP000327044"/>
    </source>
</evidence>
<feature type="region of interest" description="Disordered" evidence="5">
    <location>
        <begin position="85"/>
        <end position="192"/>
    </location>
</feature>
<dbReference type="FunCoup" id="A0A1Y1ML85">
    <property type="interactions" value="761"/>
</dbReference>
<gene>
    <name evidence="8" type="ORF">PPYR_07212</name>
</gene>
<dbReference type="EMBL" id="GEZM01028104">
    <property type="protein sequence ID" value="JAV86463.1"/>
    <property type="molecule type" value="Transcribed_RNA"/>
</dbReference>
<dbReference type="InterPro" id="IPR036218">
    <property type="entry name" value="HIVI-bd_sf"/>
</dbReference>
<reference evidence="7" key="1">
    <citation type="journal article" date="2016" name="Sci. Rep.">
        <title>Molecular characterization of firefly nuptial gifts: a multi-omics approach sheds light on postcopulatory sexual selection.</title>
        <authorList>
            <person name="Al-Wathiqui N."/>
            <person name="Fallon T.R."/>
            <person name="South A."/>
            <person name="Weng J.K."/>
            <person name="Lewis S.M."/>
        </authorList>
    </citation>
    <scope>NUCLEOTIDE SEQUENCE</scope>
</reference>
<keyword evidence="3" id="KW-0175">Coiled coil</keyword>
<dbReference type="Gene3D" id="1.20.930.10">
    <property type="entry name" value="Conserved domain common to transcription factors TFIIS, elongin A, CRSP70"/>
    <property type="match status" value="1"/>
</dbReference>
<evidence type="ECO:0000256" key="2">
    <source>
        <dbReference type="ARBA" id="ARBA00005309"/>
    </source>
</evidence>
<dbReference type="InterPro" id="IPR035441">
    <property type="entry name" value="TFIIS/LEDGF_dom_sf"/>
</dbReference>
<dbReference type="SUPFAM" id="SSF140576">
    <property type="entry name" value="HIV integrase-binding domain"/>
    <property type="match status" value="1"/>
</dbReference>
<dbReference type="EMBL" id="VVIM01000005">
    <property type="protein sequence ID" value="KAB0799332.1"/>
    <property type="molecule type" value="Genomic_DNA"/>
</dbReference>
<evidence type="ECO:0000313" key="8">
    <source>
        <dbReference type="EMBL" id="KAB0799332.1"/>
    </source>
</evidence>
<dbReference type="Gene3D" id="2.30.30.140">
    <property type="match status" value="1"/>
</dbReference>
<dbReference type="SMART" id="SM00293">
    <property type="entry name" value="PWWP"/>
    <property type="match status" value="1"/>
</dbReference>
<sequence>MKKSPIFKVGDKVFAKVKGYPAWPAQILEDRGGKYNVQFYGTLETAIVKPKDVYYYLQHKNSFIKTLKRKDYNEAIEEIEAAIKDAGGSDGGSEKVIDNNDKVTSTANTKTENKGNKRKRSASSDDNSGKKQGEEVVKESGPKEKLRKTTAEPLPKKLRSSRFTSTTEEEISTDESESVLKTEESESTIESPDLLGQEKIKIAVEEPVVTASDIKIVTEEYLKAIIAYAEFVTKEPKVFKRKAIEPRQSFPNETVVTKLPSGKFIGIKYNRDPVPPLNNEYDRAIYDETEAKTVLSLKKLLEEGKCDPETDKTLFIMNIDITEAEIKEIVRLEIIEHKQTKINLLKIESSLIECDAKIKKSLTLERAQPVPALQLLDRMLHLNLQPLMLKKHPHIVDMIRRLRHYIGNVSAWDFTNEQYEEFTIAAGEIRNKADDVFYKFSELFNMPNETVFWEVFSDEVDNFKEQVSGLSESVVFSLTSEPNCRQSFLNKIEDDEEMKIIVSRMEKTKPETENGS</sequence>
<dbReference type="AlphaFoldDB" id="A0A1Y1ML85"/>
<dbReference type="InParanoid" id="A0A1Y1ML85"/>
<comment type="subcellular location">
    <subcellularLocation>
        <location evidence="1">Nucleus</location>
    </subcellularLocation>
</comment>
<keyword evidence="4" id="KW-0539">Nucleus</keyword>
<dbReference type="OrthoDB" id="62853at2759"/>
<feature type="domain" description="PWWP" evidence="6">
    <location>
        <begin position="9"/>
        <end position="59"/>
    </location>
</feature>
<feature type="compositionally biased region" description="Basic and acidic residues" evidence="5">
    <location>
        <begin position="92"/>
        <end position="101"/>
    </location>
</feature>
<dbReference type="GO" id="GO:0005634">
    <property type="term" value="C:nucleus"/>
    <property type="evidence" value="ECO:0007669"/>
    <property type="project" value="UniProtKB-SubCell"/>
</dbReference>
<evidence type="ECO:0000259" key="6">
    <source>
        <dbReference type="PROSITE" id="PS50812"/>
    </source>
</evidence>
<keyword evidence="9" id="KW-1185">Reference proteome</keyword>
<comment type="similarity">
    <text evidence="2">Belongs to the HDGF family.</text>
</comment>
<dbReference type="Pfam" id="PF11467">
    <property type="entry name" value="LEDGF"/>
    <property type="match status" value="1"/>
</dbReference>
<evidence type="ECO:0000256" key="3">
    <source>
        <dbReference type="ARBA" id="ARBA00023054"/>
    </source>
</evidence>
<evidence type="ECO:0000256" key="5">
    <source>
        <dbReference type="SAM" id="MobiDB-lite"/>
    </source>
</evidence>
<evidence type="ECO:0000313" key="7">
    <source>
        <dbReference type="EMBL" id="JAV86463.1"/>
    </source>
</evidence>
<reference evidence="8 9" key="2">
    <citation type="journal article" date="2018" name="Elife">
        <title>Firefly genomes illuminate parallel origins of bioluminescence in beetles.</title>
        <authorList>
            <person name="Fallon T.R."/>
            <person name="Lower S.E."/>
            <person name="Chang C.H."/>
            <person name="Bessho-Uehara M."/>
            <person name="Martin G.J."/>
            <person name="Bewick A.J."/>
            <person name="Behringer M."/>
            <person name="Debat H.J."/>
            <person name="Wong I."/>
            <person name="Day J.C."/>
            <person name="Suvorov A."/>
            <person name="Silva C.J."/>
            <person name="Stanger-Hall K.F."/>
            <person name="Hall D.W."/>
            <person name="Schmitz R.J."/>
            <person name="Nelson D.R."/>
            <person name="Lewis S.M."/>
            <person name="Shigenobu S."/>
            <person name="Bybee S.M."/>
            <person name="Larracuente A.M."/>
            <person name="Oba Y."/>
            <person name="Weng J.K."/>
        </authorList>
    </citation>
    <scope>NUCLEOTIDE SEQUENCE [LARGE SCALE GENOMIC DNA]</scope>
    <source>
        <strain evidence="8">1611_PpyrPB1</strain>
        <tissue evidence="8">Whole body</tissue>
    </source>
</reference>
<accession>A0A1Y1ML85</accession>
<feature type="compositionally biased region" description="Basic and acidic residues" evidence="5">
    <location>
        <begin position="127"/>
        <end position="150"/>
    </location>
</feature>
<dbReference type="PROSITE" id="PS50812">
    <property type="entry name" value="PWWP"/>
    <property type="match status" value="1"/>
</dbReference>
<name>A0A1Y1ML85_PHOPY</name>
<protein>
    <recommendedName>
        <fullName evidence="6">PWWP domain-containing protein</fullName>
    </recommendedName>
</protein>
<dbReference type="PANTHER" id="PTHR12550:SF70">
    <property type="entry name" value="JIL-1 ANCHORING AND STABILIZING PROTEIN, ISOFORM A"/>
    <property type="match status" value="1"/>
</dbReference>
<dbReference type="Pfam" id="PF00855">
    <property type="entry name" value="PWWP"/>
    <property type="match status" value="1"/>
</dbReference>
<organism evidence="7">
    <name type="scientific">Photinus pyralis</name>
    <name type="common">Common eastern firefly</name>
    <name type="synonym">Lampyris pyralis</name>
    <dbReference type="NCBI Taxonomy" id="7054"/>
    <lineage>
        <taxon>Eukaryota</taxon>
        <taxon>Metazoa</taxon>
        <taxon>Ecdysozoa</taxon>
        <taxon>Arthropoda</taxon>
        <taxon>Hexapoda</taxon>
        <taxon>Insecta</taxon>
        <taxon>Pterygota</taxon>
        <taxon>Neoptera</taxon>
        <taxon>Endopterygota</taxon>
        <taxon>Coleoptera</taxon>
        <taxon>Polyphaga</taxon>
        <taxon>Elateriformia</taxon>
        <taxon>Elateroidea</taxon>
        <taxon>Lampyridae</taxon>
        <taxon>Lampyrinae</taxon>
        <taxon>Photinus</taxon>
    </lineage>
</organism>
<evidence type="ECO:0000256" key="1">
    <source>
        <dbReference type="ARBA" id="ARBA00004123"/>
    </source>
</evidence>
<dbReference type="SUPFAM" id="SSF63748">
    <property type="entry name" value="Tudor/PWWP/MBT"/>
    <property type="match status" value="1"/>
</dbReference>
<reference evidence="8" key="3">
    <citation type="submission" date="2019-08" db="EMBL/GenBank/DDBJ databases">
        <authorList>
            <consortium name="Photinus pyralis genome working group"/>
            <person name="Fallon T.R."/>
            <person name="Sander Lower S.E."/>
            <person name="Weng J.-K."/>
        </authorList>
    </citation>
    <scope>NUCLEOTIDE SEQUENCE</scope>
    <source>
        <strain evidence="8">1611_PpyrPB1</strain>
        <tissue evidence="8">Whole body</tissue>
    </source>
</reference>
<dbReference type="Proteomes" id="UP000327044">
    <property type="component" value="Unassembled WGS sequence"/>
</dbReference>
<evidence type="ECO:0000256" key="4">
    <source>
        <dbReference type="ARBA" id="ARBA00023242"/>
    </source>
</evidence>
<dbReference type="InterPro" id="IPR000313">
    <property type="entry name" value="PWWP_dom"/>
</dbReference>